<dbReference type="EMBL" id="NKHF01000074">
    <property type="protein sequence ID" value="PCK30773.1"/>
    <property type="molecule type" value="Genomic_DNA"/>
</dbReference>
<comment type="caution">
    <text evidence="1">The sequence shown here is derived from an EMBL/GenBank/DDBJ whole genome shotgun (WGS) entry which is preliminary data.</text>
</comment>
<protein>
    <submittedName>
        <fullName evidence="1">Uncharacterized protein</fullName>
    </submittedName>
</protein>
<dbReference type="AlphaFoldDB" id="A0A2A5JMU3"/>
<gene>
    <name evidence="1" type="ORF">CEX98_16005</name>
</gene>
<keyword evidence="2" id="KW-1185">Reference proteome</keyword>
<sequence length="107" mass="11620">MWGGSLLIDIGLGTDNLANEEYGAAVLTLIPGVGGEAINRGYKGLKVTNTQKAHQIGATSGILTGQTINQAKSNEKSTSKKSNPEFFVIEMPTRAQKFRNWKRGRDR</sequence>
<name>A0A2A5JMU3_PSEO7</name>
<evidence type="ECO:0000313" key="2">
    <source>
        <dbReference type="Proteomes" id="UP000228621"/>
    </source>
</evidence>
<accession>A0A2A5JMU3</accession>
<proteinExistence type="predicted"/>
<evidence type="ECO:0000313" key="1">
    <source>
        <dbReference type="EMBL" id="PCK30773.1"/>
    </source>
</evidence>
<reference evidence="2" key="1">
    <citation type="journal article" date="2019" name="Genome Announc.">
        <title>Draft Genome Sequence of Pseudoalteromonas piscicida Strain 36Y ROTHPW, an Hypersaline Seawater Isolate from the South Coast of Sonora, Mexico.</title>
        <authorList>
            <person name="Sanchez-Diaz R."/>
            <person name="Molina-Garza Z.J."/>
            <person name="Cruz-Suarez L.E."/>
            <person name="Selvin J."/>
            <person name="Kiran G.S."/>
            <person name="Ibarra-Gamez J.C."/>
            <person name="Gomez-Gil B."/>
            <person name="Galaviz-Silva L."/>
        </authorList>
    </citation>
    <scope>NUCLEOTIDE SEQUENCE [LARGE SCALE GENOMIC DNA]</scope>
    <source>
        <strain evidence="2">36Y_RITHPW</strain>
    </source>
</reference>
<dbReference type="Proteomes" id="UP000228621">
    <property type="component" value="Unassembled WGS sequence"/>
</dbReference>
<organism evidence="1 2">
    <name type="scientific">Pseudoalteromonas piscicida</name>
    <dbReference type="NCBI Taxonomy" id="43662"/>
    <lineage>
        <taxon>Bacteria</taxon>
        <taxon>Pseudomonadati</taxon>
        <taxon>Pseudomonadota</taxon>
        <taxon>Gammaproteobacteria</taxon>
        <taxon>Alteromonadales</taxon>
        <taxon>Pseudoalteromonadaceae</taxon>
        <taxon>Pseudoalteromonas</taxon>
    </lineage>
</organism>